<protein>
    <submittedName>
        <fullName evidence="1">Uncharacterized protein</fullName>
    </submittedName>
</protein>
<organism evidence="1 2">
    <name type="scientific">Apiosordaria backusii</name>
    <dbReference type="NCBI Taxonomy" id="314023"/>
    <lineage>
        <taxon>Eukaryota</taxon>
        <taxon>Fungi</taxon>
        <taxon>Dikarya</taxon>
        <taxon>Ascomycota</taxon>
        <taxon>Pezizomycotina</taxon>
        <taxon>Sordariomycetes</taxon>
        <taxon>Sordariomycetidae</taxon>
        <taxon>Sordariales</taxon>
        <taxon>Lasiosphaeriaceae</taxon>
        <taxon>Apiosordaria</taxon>
    </lineage>
</organism>
<reference evidence="1" key="1">
    <citation type="submission" date="2023-06" db="EMBL/GenBank/DDBJ databases">
        <title>Genome-scale phylogeny and comparative genomics of the fungal order Sordariales.</title>
        <authorList>
            <consortium name="Lawrence Berkeley National Laboratory"/>
            <person name="Hensen N."/>
            <person name="Bonometti L."/>
            <person name="Westerberg I."/>
            <person name="Brannstrom I.O."/>
            <person name="Guillou S."/>
            <person name="Cros-Aarteil S."/>
            <person name="Calhoun S."/>
            <person name="Haridas S."/>
            <person name="Kuo A."/>
            <person name="Mondo S."/>
            <person name="Pangilinan J."/>
            <person name="Riley R."/>
            <person name="Labutti K."/>
            <person name="Andreopoulos B."/>
            <person name="Lipzen A."/>
            <person name="Chen C."/>
            <person name="Yanf M."/>
            <person name="Daum C."/>
            <person name="Ng V."/>
            <person name="Clum A."/>
            <person name="Steindorff A."/>
            <person name="Ohm R."/>
            <person name="Martin F."/>
            <person name="Silar P."/>
            <person name="Natvig D."/>
            <person name="Lalanne C."/>
            <person name="Gautier V."/>
            <person name="Ament-Velasquez S.L."/>
            <person name="Kruys A."/>
            <person name="Hutchinson M.I."/>
            <person name="Powell A.J."/>
            <person name="Barry K."/>
            <person name="Miller A.N."/>
            <person name="Grigoriev I.V."/>
            <person name="Debuchy R."/>
            <person name="Gladieux P."/>
            <person name="Thoren M.H."/>
            <person name="Johannesson H."/>
        </authorList>
    </citation>
    <scope>NUCLEOTIDE SEQUENCE</scope>
    <source>
        <strain evidence="1">CBS 540.89</strain>
    </source>
</reference>
<name>A0AA40BRG2_9PEZI</name>
<sequence length="149" mass="16732">MPDFSMTFTNASNTTFKCIRGETPSDPVLDTINQSPAEHLTKFGTETLSWSQAASTIATFNDASVYWEDPNSNKWFGVKIHAPVQIFTIGTAPYYQVSYYDGNEKKEWYTPVDDPSTVFTFPDSVPWKVIVRPTAAHTTLYLSISISDK</sequence>
<gene>
    <name evidence="1" type="ORF">B0T21DRAFT_361739</name>
</gene>
<evidence type="ECO:0000313" key="1">
    <source>
        <dbReference type="EMBL" id="KAK0739007.1"/>
    </source>
</evidence>
<dbReference type="AlphaFoldDB" id="A0AA40BRG2"/>
<dbReference type="EMBL" id="JAUKTV010000004">
    <property type="protein sequence ID" value="KAK0739007.1"/>
    <property type="molecule type" value="Genomic_DNA"/>
</dbReference>
<proteinExistence type="predicted"/>
<accession>A0AA40BRG2</accession>
<evidence type="ECO:0000313" key="2">
    <source>
        <dbReference type="Proteomes" id="UP001172159"/>
    </source>
</evidence>
<dbReference type="Proteomes" id="UP001172159">
    <property type="component" value="Unassembled WGS sequence"/>
</dbReference>
<keyword evidence="2" id="KW-1185">Reference proteome</keyword>
<comment type="caution">
    <text evidence="1">The sequence shown here is derived from an EMBL/GenBank/DDBJ whole genome shotgun (WGS) entry which is preliminary data.</text>
</comment>